<feature type="domain" description="Cytidylate kinase" evidence="9">
    <location>
        <begin position="42"/>
        <end position="258"/>
    </location>
</feature>
<keyword evidence="3 8" id="KW-0547">Nucleotide-binding</keyword>
<dbReference type="SUPFAM" id="SSF52540">
    <property type="entry name" value="P-loop containing nucleoside triphosphate hydrolases"/>
    <property type="match status" value="1"/>
</dbReference>
<dbReference type="GO" id="GO:0015949">
    <property type="term" value="P:nucleobase-containing small molecule interconversion"/>
    <property type="evidence" value="ECO:0007669"/>
    <property type="project" value="TreeGrafter"/>
</dbReference>
<keyword evidence="5 8" id="KW-0067">ATP-binding</keyword>
<protein>
    <recommendedName>
        <fullName evidence="8">Cytidylate kinase</fullName>
        <shortName evidence="8">CK</shortName>
        <ecNumber evidence="8">2.7.4.25</ecNumber>
    </recommendedName>
    <alternativeName>
        <fullName evidence="8">Cytidine monophosphate kinase</fullName>
        <shortName evidence="8">CMP kinase</shortName>
    </alternativeName>
</protein>
<name>A0A853PQX1_BACFG</name>
<dbReference type="AlphaFoldDB" id="A0A853PQX1"/>
<dbReference type="Gene3D" id="3.40.50.300">
    <property type="entry name" value="P-loop containing nucleotide triphosphate hydrolases"/>
    <property type="match status" value="1"/>
</dbReference>
<evidence type="ECO:0000313" key="10">
    <source>
        <dbReference type="EMBL" id="OCR28493.1"/>
    </source>
</evidence>
<evidence type="ECO:0000313" key="11">
    <source>
        <dbReference type="Proteomes" id="UP000093197"/>
    </source>
</evidence>
<evidence type="ECO:0000256" key="4">
    <source>
        <dbReference type="ARBA" id="ARBA00022777"/>
    </source>
</evidence>
<evidence type="ECO:0000256" key="1">
    <source>
        <dbReference type="ARBA" id="ARBA00009427"/>
    </source>
</evidence>
<dbReference type="NCBIfam" id="TIGR00017">
    <property type="entry name" value="cmk"/>
    <property type="match status" value="1"/>
</dbReference>
<proteinExistence type="inferred from homology"/>
<gene>
    <name evidence="8" type="primary">cmk</name>
    <name evidence="10" type="ORF">AC094_37570</name>
</gene>
<dbReference type="GO" id="GO:0006220">
    <property type="term" value="P:pyrimidine nucleotide metabolic process"/>
    <property type="evidence" value="ECO:0007669"/>
    <property type="project" value="UniProtKB-UniRule"/>
</dbReference>
<evidence type="ECO:0000259" key="9">
    <source>
        <dbReference type="Pfam" id="PF02224"/>
    </source>
</evidence>
<keyword evidence="2 8" id="KW-0808">Transferase</keyword>
<dbReference type="EMBL" id="LIDT01000038">
    <property type="protein sequence ID" value="OCR28493.1"/>
    <property type="molecule type" value="Genomic_DNA"/>
</dbReference>
<dbReference type="CDD" id="cd02020">
    <property type="entry name" value="CMPK"/>
    <property type="match status" value="1"/>
</dbReference>
<comment type="subcellular location">
    <subcellularLocation>
        <location evidence="8">Cytoplasm</location>
    </subcellularLocation>
</comment>
<dbReference type="GO" id="GO:0036431">
    <property type="term" value="F:dCMP kinase activity"/>
    <property type="evidence" value="ECO:0007669"/>
    <property type="project" value="InterPro"/>
</dbReference>
<evidence type="ECO:0000256" key="5">
    <source>
        <dbReference type="ARBA" id="ARBA00022840"/>
    </source>
</evidence>
<accession>A0A853PQX1</accession>
<reference evidence="10 11" key="1">
    <citation type="journal article" date="2016" name="PLoS ONE">
        <title>Genomic Diversity of Enterotoxigenic Strains of Bacteroides fragilis.</title>
        <authorList>
            <person name="Pierce J.V."/>
            <person name="Bernstein H.D."/>
        </authorList>
    </citation>
    <scope>NUCLEOTIDE SEQUENCE [LARGE SCALE GENOMIC DNA]</scope>
    <source>
        <strain evidence="10 11">20793-3</strain>
    </source>
</reference>
<dbReference type="GO" id="GO:0005829">
    <property type="term" value="C:cytosol"/>
    <property type="evidence" value="ECO:0007669"/>
    <property type="project" value="TreeGrafter"/>
</dbReference>
<dbReference type="GO" id="GO:0005524">
    <property type="term" value="F:ATP binding"/>
    <property type="evidence" value="ECO:0007669"/>
    <property type="project" value="UniProtKB-UniRule"/>
</dbReference>
<organism evidence="10 11">
    <name type="scientific">Bacteroides fragilis</name>
    <dbReference type="NCBI Taxonomy" id="817"/>
    <lineage>
        <taxon>Bacteria</taxon>
        <taxon>Pseudomonadati</taxon>
        <taxon>Bacteroidota</taxon>
        <taxon>Bacteroidia</taxon>
        <taxon>Bacteroidales</taxon>
        <taxon>Bacteroidaceae</taxon>
        <taxon>Bacteroides</taxon>
    </lineage>
</organism>
<evidence type="ECO:0000256" key="6">
    <source>
        <dbReference type="ARBA" id="ARBA00047615"/>
    </source>
</evidence>
<dbReference type="Pfam" id="PF02224">
    <property type="entry name" value="Cytidylate_kin"/>
    <property type="match status" value="1"/>
</dbReference>
<evidence type="ECO:0000256" key="2">
    <source>
        <dbReference type="ARBA" id="ARBA00022679"/>
    </source>
</evidence>
<comment type="catalytic activity">
    <reaction evidence="7 8">
        <text>CMP + ATP = CDP + ADP</text>
        <dbReference type="Rhea" id="RHEA:11600"/>
        <dbReference type="ChEBI" id="CHEBI:30616"/>
        <dbReference type="ChEBI" id="CHEBI:58069"/>
        <dbReference type="ChEBI" id="CHEBI:60377"/>
        <dbReference type="ChEBI" id="CHEBI:456216"/>
        <dbReference type="EC" id="2.7.4.25"/>
    </reaction>
</comment>
<dbReference type="EC" id="2.7.4.25" evidence="8"/>
<feature type="binding site" evidence="8">
    <location>
        <begin position="46"/>
        <end position="54"/>
    </location>
    <ligand>
        <name>ATP</name>
        <dbReference type="ChEBI" id="CHEBI:30616"/>
    </ligand>
</feature>
<dbReference type="InterPro" id="IPR011994">
    <property type="entry name" value="Cytidylate_kinase_dom"/>
</dbReference>
<dbReference type="PANTHER" id="PTHR21299">
    <property type="entry name" value="CYTIDYLATE KINASE/PANTOATE-BETA-ALANINE LIGASE"/>
    <property type="match status" value="1"/>
</dbReference>
<comment type="catalytic activity">
    <reaction evidence="6 8">
        <text>dCMP + ATP = dCDP + ADP</text>
        <dbReference type="Rhea" id="RHEA:25094"/>
        <dbReference type="ChEBI" id="CHEBI:30616"/>
        <dbReference type="ChEBI" id="CHEBI:57566"/>
        <dbReference type="ChEBI" id="CHEBI:58593"/>
        <dbReference type="ChEBI" id="CHEBI:456216"/>
        <dbReference type="EC" id="2.7.4.25"/>
    </reaction>
</comment>
<comment type="similarity">
    <text evidence="1 8">Belongs to the cytidylate kinase family. Type 1 subfamily.</text>
</comment>
<sequence length="265" mass="30053">MLLWHKYNADILKIQYIWRKNLDNTLKKGVNLLHNIMKKITIAIDGFSSCGKSTMAKDLAKEIGYIYIDSGAMYRAVTLYSIENGIFHGDTIDTDELKRRIGDIHISFRIDPETGRPNTYLNGVNVENKIRTMEVSSKVSPISALGFVREAMVAQQQEMGKAKGIVMDGRDIGTTVFPDAELKIFVTASAEIRAQRRYDELKAKGQETGFEEILENVKQRDHIDQTREVSPLKKADDALLLDNSHLTIAEQKEWLMAEYQKAIKA</sequence>
<dbReference type="Proteomes" id="UP000093197">
    <property type="component" value="Unassembled WGS sequence"/>
</dbReference>
<dbReference type="HAMAP" id="MF_00238">
    <property type="entry name" value="Cytidyl_kinase_type1"/>
    <property type="match status" value="1"/>
</dbReference>
<dbReference type="InterPro" id="IPR027417">
    <property type="entry name" value="P-loop_NTPase"/>
</dbReference>
<evidence type="ECO:0000256" key="3">
    <source>
        <dbReference type="ARBA" id="ARBA00022741"/>
    </source>
</evidence>
<comment type="caution">
    <text evidence="10">The sequence shown here is derived from an EMBL/GenBank/DDBJ whole genome shotgun (WGS) entry which is preliminary data.</text>
</comment>
<dbReference type="PANTHER" id="PTHR21299:SF2">
    <property type="entry name" value="CYTIDYLATE KINASE"/>
    <property type="match status" value="1"/>
</dbReference>
<keyword evidence="8" id="KW-0963">Cytoplasm</keyword>
<dbReference type="InterPro" id="IPR003136">
    <property type="entry name" value="Cytidylate_kin"/>
</dbReference>
<evidence type="ECO:0000256" key="7">
    <source>
        <dbReference type="ARBA" id="ARBA00048478"/>
    </source>
</evidence>
<evidence type="ECO:0000256" key="8">
    <source>
        <dbReference type="HAMAP-Rule" id="MF_00238"/>
    </source>
</evidence>
<keyword evidence="4 8" id="KW-0418">Kinase</keyword>